<dbReference type="Proteomes" id="UP000290172">
    <property type="component" value="Unassembled WGS sequence"/>
</dbReference>
<feature type="DNA-binding region" description="H-T-H motif" evidence="2">
    <location>
        <begin position="31"/>
        <end position="50"/>
    </location>
</feature>
<dbReference type="InterPro" id="IPR009057">
    <property type="entry name" value="Homeodomain-like_sf"/>
</dbReference>
<dbReference type="Gene3D" id="1.10.357.10">
    <property type="entry name" value="Tetracycline Repressor, domain 2"/>
    <property type="match status" value="1"/>
</dbReference>
<dbReference type="GO" id="GO:0003677">
    <property type="term" value="F:DNA binding"/>
    <property type="evidence" value="ECO:0007669"/>
    <property type="project" value="UniProtKB-UniRule"/>
</dbReference>
<proteinExistence type="predicted"/>
<keyword evidence="1 2" id="KW-0238">DNA-binding</keyword>
<dbReference type="EMBL" id="PDKJ01000007">
    <property type="protein sequence ID" value="RXJ67944.1"/>
    <property type="molecule type" value="Genomic_DNA"/>
</dbReference>
<dbReference type="Gene3D" id="1.10.10.60">
    <property type="entry name" value="Homeodomain-like"/>
    <property type="match status" value="1"/>
</dbReference>
<dbReference type="InterPro" id="IPR036271">
    <property type="entry name" value="Tet_transcr_reg_TetR-rel_C_sf"/>
</dbReference>
<evidence type="ECO:0000313" key="4">
    <source>
        <dbReference type="EMBL" id="RXJ67944.1"/>
    </source>
</evidence>
<evidence type="ECO:0000259" key="3">
    <source>
        <dbReference type="PROSITE" id="PS50977"/>
    </source>
</evidence>
<gene>
    <name evidence="4" type="ORF">CRV08_09005</name>
</gene>
<feature type="domain" description="HTH tetR-type" evidence="3">
    <location>
        <begin position="8"/>
        <end position="68"/>
    </location>
</feature>
<evidence type="ECO:0000313" key="5">
    <source>
        <dbReference type="Proteomes" id="UP000290172"/>
    </source>
</evidence>
<protein>
    <submittedName>
        <fullName evidence="4">TetR family transcriptional regulator</fullName>
    </submittedName>
</protein>
<dbReference type="PROSITE" id="PS50977">
    <property type="entry name" value="HTH_TETR_2"/>
    <property type="match status" value="1"/>
</dbReference>
<evidence type="ECO:0000256" key="2">
    <source>
        <dbReference type="PROSITE-ProRule" id="PRU00335"/>
    </source>
</evidence>
<dbReference type="InterPro" id="IPR050624">
    <property type="entry name" value="HTH-type_Tx_Regulator"/>
</dbReference>
<name>A0A4Q0YE99_9BACT</name>
<dbReference type="Pfam" id="PF00440">
    <property type="entry name" value="TetR_N"/>
    <property type="match status" value="1"/>
</dbReference>
<organism evidence="4 5">
    <name type="scientific">Halarcobacter ebronensis</name>
    <dbReference type="NCBI Taxonomy" id="1462615"/>
    <lineage>
        <taxon>Bacteria</taxon>
        <taxon>Pseudomonadati</taxon>
        <taxon>Campylobacterota</taxon>
        <taxon>Epsilonproteobacteria</taxon>
        <taxon>Campylobacterales</taxon>
        <taxon>Arcobacteraceae</taxon>
        <taxon>Halarcobacter</taxon>
    </lineage>
</organism>
<reference evidence="4 5" key="1">
    <citation type="submission" date="2017-10" db="EMBL/GenBank/DDBJ databases">
        <title>Genomics of the genus Arcobacter.</title>
        <authorList>
            <person name="Perez-Cataluna A."/>
            <person name="Figueras M.J."/>
        </authorList>
    </citation>
    <scope>NUCLEOTIDE SEQUENCE [LARGE SCALE GENOMIC DNA]</scope>
    <source>
        <strain evidence="4 5">CECT 8993</strain>
    </source>
</reference>
<dbReference type="RefSeq" id="WP_128981283.1">
    <property type="nucleotide sequence ID" value="NZ_PDKJ01000007.1"/>
</dbReference>
<comment type="caution">
    <text evidence="4">The sequence shown here is derived from an EMBL/GenBank/DDBJ whole genome shotgun (WGS) entry which is preliminary data.</text>
</comment>
<accession>A0A4Q0YE99</accession>
<dbReference type="AlphaFoldDB" id="A0A4Q0YE99"/>
<dbReference type="InterPro" id="IPR001647">
    <property type="entry name" value="HTH_TetR"/>
</dbReference>
<evidence type="ECO:0000256" key="1">
    <source>
        <dbReference type="ARBA" id="ARBA00023125"/>
    </source>
</evidence>
<dbReference type="PANTHER" id="PTHR43479:SF11">
    <property type="entry name" value="ACREF_ENVCD OPERON REPRESSOR-RELATED"/>
    <property type="match status" value="1"/>
</dbReference>
<sequence>MAIIVDKIKKRQDIALACKDILIKQCINNVSIASLTKAAGISKGSFYDYFTNKEDLLFEVINIYLSFHNKIKQNKLNSVNSAREKVKVFLQVFYEEDDDNLKELYREFLSITLSNPSKEMMEYHLKRNDEYYKWFESIFENGIKKGELKPISREVVNGLYILGHGVFMSRLTCNHEQSNQTEADKFIDAIFNFIEV</sequence>
<dbReference type="PANTHER" id="PTHR43479">
    <property type="entry name" value="ACREF/ENVCD OPERON REPRESSOR-RELATED"/>
    <property type="match status" value="1"/>
</dbReference>
<dbReference type="SUPFAM" id="SSF48498">
    <property type="entry name" value="Tetracyclin repressor-like, C-terminal domain"/>
    <property type="match status" value="1"/>
</dbReference>
<dbReference type="SUPFAM" id="SSF46689">
    <property type="entry name" value="Homeodomain-like"/>
    <property type="match status" value="1"/>
</dbReference>